<keyword evidence="1 3" id="KW-0560">Oxidoreductase</keyword>
<evidence type="ECO:0000313" key="3">
    <source>
        <dbReference type="EMBL" id="MCZ0859284.1"/>
    </source>
</evidence>
<organism evidence="3 4">
    <name type="scientific">Actinomyces israelii</name>
    <dbReference type="NCBI Taxonomy" id="1659"/>
    <lineage>
        <taxon>Bacteria</taxon>
        <taxon>Bacillati</taxon>
        <taxon>Actinomycetota</taxon>
        <taxon>Actinomycetes</taxon>
        <taxon>Actinomycetales</taxon>
        <taxon>Actinomycetaceae</taxon>
        <taxon>Actinomyces</taxon>
    </lineage>
</organism>
<dbReference type="RefSeq" id="WP_268918528.1">
    <property type="nucleotide sequence ID" value="NZ_JAPTMY010000045.1"/>
</dbReference>
<dbReference type="PANTHER" id="PTHR43244">
    <property type="match status" value="1"/>
</dbReference>
<sequence length="333" mass="36872">MIGQDFIGYAIATEQFAPTECIELARQAENQGFHGFMVGDHFQPWVPGQGQSAHVWSLLGALGSQVKGDLVTGVAAPGYRMHPAVMAQAAATLACLYPGRLSLGLGSGEALNEHVVAPYWPETKERTDRLFEAIELINRLFAISAQGRQCRFEGRFHRMERTRLWSMPAESPPVLVAAGGPINARRAGEHADGLITVAAPPERLCRVLDAFNSAVPEREPQGPHKVLLQVHLSWAPTAQEALRNALREWPTGGMPFPKADIRSPDDFEAMAACVRPEDFEGRMVISEDPDVHRQALQRYLDMGVDKIFVHNVGRNQVEWFDEFGKSVLPKLHR</sequence>
<feature type="domain" description="Luciferase-like" evidence="2">
    <location>
        <begin position="11"/>
        <end position="305"/>
    </location>
</feature>
<evidence type="ECO:0000313" key="4">
    <source>
        <dbReference type="Proteomes" id="UP001072034"/>
    </source>
</evidence>
<dbReference type="GO" id="GO:0016491">
    <property type="term" value="F:oxidoreductase activity"/>
    <property type="evidence" value="ECO:0007669"/>
    <property type="project" value="UniProtKB-KW"/>
</dbReference>
<accession>A0ABT4IC11</accession>
<dbReference type="InterPro" id="IPR036661">
    <property type="entry name" value="Luciferase-like_sf"/>
</dbReference>
<dbReference type="NCBIfam" id="TIGR03557">
    <property type="entry name" value="F420_G6P_family"/>
    <property type="match status" value="1"/>
</dbReference>
<reference evidence="3" key="1">
    <citation type="submission" date="2022-10" db="EMBL/GenBank/DDBJ databases">
        <title>Genome sequence of Actinomyces israelii ATCC 10048.</title>
        <authorList>
            <person name="Watt R.M."/>
            <person name="Tong W.M."/>
        </authorList>
    </citation>
    <scope>NUCLEOTIDE SEQUENCE</scope>
    <source>
        <strain evidence="3">ATCC 10048</strain>
    </source>
</reference>
<protein>
    <submittedName>
        <fullName evidence="3">TIGR03557 family F420-dependent LLM class oxidoreductase</fullName>
        <ecNumber evidence="3">1.-.-.-</ecNumber>
    </submittedName>
</protein>
<dbReference type="InterPro" id="IPR050564">
    <property type="entry name" value="F420-G6PD/mer"/>
</dbReference>
<dbReference type="EMBL" id="JAPTMY010000045">
    <property type="protein sequence ID" value="MCZ0859284.1"/>
    <property type="molecule type" value="Genomic_DNA"/>
</dbReference>
<proteinExistence type="predicted"/>
<evidence type="ECO:0000259" key="2">
    <source>
        <dbReference type="Pfam" id="PF00296"/>
    </source>
</evidence>
<comment type="caution">
    <text evidence="3">The sequence shown here is derived from an EMBL/GenBank/DDBJ whole genome shotgun (WGS) entry which is preliminary data.</text>
</comment>
<dbReference type="InterPro" id="IPR011251">
    <property type="entry name" value="Luciferase-like_dom"/>
</dbReference>
<dbReference type="EC" id="1.-.-.-" evidence="3"/>
<dbReference type="PANTHER" id="PTHR43244:SF1">
    <property type="entry name" value="5,10-METHYLENETETRAHYDROMETHANOPTERIN REDUCTASE"/>
    <property type="match status" value="1"/>
</dbReference>
<name>A0ABT4IC11_9ACTO</name>
<keyword evidence="4" id="KW-1185">Reference proteome</keyword>
<dbReference type="Pfam" id="PF00296">
    <property type="entry name" value="Bac_luciferase"/>
    <property type="match status" value="1"/>
</dbReference>
<dbReference type="SUPFAM" id="SSF51679">
    <property type="entry name" value="Bacterial luciferase-like"/>
    <property type="match status" value="1"/>
</dbReference>
<evidence type="ECO:0000256" key="1">
    <source>
        <dbReference type="ARBA" id="ARBA00023002"/>
    </source>
</evidence>
<dbReference type="Gene3D" id="3.20.20.30">
    <property type="entry name" value="Luciferase-like domain"/>
    <property type="match status" value="1"/>
</dbReference>
<dbReference type="CDD" id="cd01097">
    <property type="entry name" value="Tetrahydromethanopterin_reductase"/>
    <property type="match status" value="1"/>
</dbReference>
<dbReference type="InterPro" id="IPR019945">
    <property type="entry name" value="F420_G6P_DH-rel"/>
</dbReference>
<gene>
    <name evidence="3" type="ORF">OHJ16_14680</name>
</gene>
<dbReference type="Proteomes" id="UP001072034">
    <property type="component" value="Unassembled WGS sequence"/>
</dbReference>